<feature type="region of interest" description="Disordered" evidence="3">
    <location>
        <begin position="23"/>
        <end position="57"/>
    </location>
</feature>
<dbReference type="Proteomes" id="UP000285575">
    <property type="component" value="Unassembled WGS sequence"/>
</dbReference>
<keyword evidence="2" id="KW-0378">Hydrolase</keyword>
<dbReference type="EMBL" id="SACR01000001">
    <property type="protein sequence ID" value="RVU49395.1"/>
    <property type="molecule type" value="Genomic_DNA"/>
</dbReference>
<dbReference type="Pfam" id="PF10503">
    <property type="entry name" value="Esterase_PHB"/>
    <property type="match status" value="1"/>
</dbReference>
<reference evidence="4 5" key="1">
    <citation type="submission" date="2019-01" db="EMBL/GenBank/DDBJ databases">
        <authorList>
            <person name="Chen W.-M."/>
        </authorList>
    </citation>
    <scope>NUCLEOTIDE SEQUENCE [LARGE SCALE GENOMIC DNA]</scope>
    <source>
        <strain evidence="4 5">KYPY4</strain>
    </source>
</reference>
<dbReference type="InterPro" id="IPR010126">
    <property type="entry name" value="Esterase_phb"/>
</dbReference>
<dbReference type="PANTHER" id="PTHR43037:SF1">
    <property type="entry name" value="BLL1128 PROTEIN"/>
    <property type="match status" value="1"/>
</dbReference>
<evidence type="ECO:0000256" key="2">
    <source>
        <dbReference type="ARBA" id="ARBA00022801"/>
    </source>
</evidence>
<dbReference type="SUPFAM" id="SSF53474">
    <property type="entry name" value="alpha/beta-Hydrolases"/>
    <property type="match status" value="1"/>
</dbReference>
<dbReference type="GO" id="GO:0005576">
    <property type="term" value="C:extracellular region"/>
    <property type="evidence" value="ECO:0007669"/>
    <property type="project" value="InterPro"/>
</dbReference>
<gene>
    <name evidence="4" type="ORF">EOE66_02135</name>
</gene>
<accession>A0A437RRT3</accession>
<dbReference type="RefSeq" id="WP_128227032.1">
    <property type="nucleotide sequence ID" value="NZ_SACR01000001.1"/>
</dbReference>
<dbReference type="InterPro" id="IPR050955">
    <property type="entry name" value="Plant_Biomass_Hydrol_Est"/>
</dbReference>
<dbReference type="NCBIfam" id="TIGR01840">
    <property type="entry name" value="esterase_phb"/>
    <property type="match status" value="1"/>
</dbReference>
<keyword evidence="1" id="KW-0732">Signal</keyword>
<sequence>MTQRFRLAAWSRAVRRQLAALKRLAQGANKRPRASTAPGKAGPRAPTRGPGVWEPGVALGPAGARRYRLYRPPDMPPGARLPLLVMLHGCQQDAAGFAASTRMNSFARREGFVVLYPEQDRLSHNQACWNWYGIDNGRAAREAASILQAIDQVCRWHPVDGRKVAIAGLSAGASMAALLVERQPERFKALVMHSGIAPGVAHSGLSALAAMRGRRTAPARAPVPGAGDAAWPPLLVIHGDADGVVSPANGRSAAEAWAQATGAQAVPSTTVRRGQRRAMTVTQFKRAGVTASALMAVHGLAHAWSGGAGKQPFGDARGPDASRLVWAFANQQFRNVEGAGLAAAVRVRHRTDPRLRSA</sequence>
<dbReference type="AlphaFoldDB" id="A0A437RRT3"/>
<proteinExistence type="predicted"/>
<organism evidence="4 5">
    <name type="scientific">Rubrivivax rivuli</name>
    <dbReference type="NCBI Taxonomy" id="1862385"/>
    <lineage>
        <taxon>Bacteria</taxon>
        <taxon>Pseudomonadati</taxon>
        <taxon>Pseudomonadota</taxon>
        <taxon>Betaproteobacteria</taxon>
        <taxon>Burkholderiales</taxon>
        <taxon>Sphaerotilaceae</taxon>
        <taxon>Rubrivivax</taxon>
    </lineage>
</organism>
<protein>
    <submittedName>
        <fullName evidence="4">PHB depolymerase family esterase</fullName>
    </submittedName>
</protein>
<evidence type="ECO:0000313" key="5">
    <source>
        <dbReference type="Proteomes" id="UP000285575"/>
    </source>
</evidence>
<dbReference type="OrthoDB" id="9767239at2"/>
<name>A0A437RRT3_9BURK</name>
<keyword evidence="5" id="KW-1185">Reference proteome</keyword>
<evidence type="ECO:0000313" key="4">
    <source>
        <dbReference type="EMBL" id="RVU49395.1"/>
    </source>
</evidence>
<dbReference type="GO" id="GO:0016787">
    <property type="term" value="F:hydrolase activity"/>
    <property type="evidence" value="ECO:0007669"/>
    <property type="project" value="UniProtKB-KW"/>
</dbReference>
<dbReference type="InterPro" id="IPR029058">
    <property type="entry name" value="AB_hydrolase_fold"/>
</dbReference>
<evidence type="ECO:0000256" key="1">
    <source>
        <dbReference type="ARBA" id="ARBA00022729"/>
    </source>
</evidence>
<evidence type="ECO:0000256" key="3">
    <source>
        <dbReference type="SAM" id="MobiDB-lite"/>
    </source>
</evidence>
<dbReference type="Gene3D" id="3.40.50.1820">
    <property type="entry name" value="alpha/beta hydrolase"/>
    <property type="match status" value="1"/>
</dbReference>
<comment type="caution">
    <text evidence="4">The sequence shown here is derived from an EMBL/GenBank/DDBJ whole genome shotgun (WGS) entry which is preliminary data.</text>
</comment>
<dbReference type="PANTHER" id="PTHR43037">
    <property type="entry name" value="UNNAMED PRODUCT-RELATED"/>
    <property type="match status" value="1"/>
</dbReference>